<gene>
    <name evidence="2" type="ORF">LOC62_04G005848</name>
</gene>
<evidence type="ECO:0000313" key="3">
    <source>
        <dbReference type="Proteomes" id="UP000827549"/>
    </source>
</evidence>
<reference evidence="2" key="1">
    <citation type="submission" date="2023-10" db="EMBL/GenBank/DDBJ databases">
        <authorList>
            <person name="Noh H."/>
        </authorList>
    </citation>
    <scope>NUCLEOTIDE SEQUENCE</scope>
    <source>
        <strain evidence="2">DUCC4014</strain>
    </source>
</reference>
<feature type="compositionally biased region" description="Basic and acidic residues" evidence="1">
    <location>
        <begin position="111"/>
        <end position="127"/>
    </location>
</feature>
<proteinExistence type="predicted"/>
<dbReference type="RefSeq" id="XP_062628386.1">
    <property type="nucleotide sequence ID" value="XM_062772402.1"/>
</dbReference>
<accession>A0AAF0YCK5</accession>
<keyword evidence="3" id="KW-1185">Reference proteome</keyword>
<protein>
    <submittedName>
        <fullName evidence="2">Uncharacterized protein</fullName>
    </submittedName>
</protein>
<dbReference type="EMBL" id="CP086717">
    <property type="protein sequence ID" value="WOO82354.1"/>
    <property type="molecule type" value="Genomic_DNA"/>
</dbReference>
<dbReference type="AlphaFoldDB" id="A0AAF0YCK5"/>
<name>A0AAF0YCK5_9TREE</name>
<evidence type="ECO:0000313" key="2">
    <source>
        <dbReference type="EMBL" id="WOO82354.1"/>
    </source>
</evidence>
<dbReference type="Proteomes" id="UP000827549">
    <property type="component" value="Chromosome 4"/>
</dbReference>
<feature type="region of interest" description="Disordered" evidence="1">
    <location>
        <begin position="111"/>
        <end position="163"/>
    </location>
</feature>
<organism evidence="2 3">
    <name type="scientific">Vanrija pseudolonga</name>
    <dbReference type="NCBI Taxonomy" id="143232"/>
    <lineage>
        <taxon>Eukaryota</taxon>
        <taxon>Fungi</taxon>
        <taxon>Dikarya</taxon>
        <taxon>Basidiomycota</taxon>
        <taxon>Agaricomycotina</taxon>
        <taxon>Tremellomycetes</taxon>
        <taxon>Trichosporonales</taxon>
        <taxon>Trichosporonaceae</taxon>
        <taxon>Vanrija</taxon>
    </lineage>
</organism>
<dbReference type="GeneID" id="87809076"/>
<evidence type="ECO:0000256" key="1">
    <source>
        <dbReference type="SAM" id="MobiDB-lite"/>
    </source>
</evidence>
<sequence>MPPLVEFDHMAYLRNNSKLFSVDREELDAAEKACTRALETGHGWDEALAHFEALVQCDVRQYEEFITQEWLQYRRVRAAMIEERMPVDTVLKFEQSVFRTTGTTYFSMKRKSVDPADGREKRLKDAEWGSMKRKPGDADGAPEQAPLEKKQKTSVGGYRGNGA</sequence>